<dbReference type="Pfam" id="PF01323">
    <property type="entry name" value="DSBA"/>
    <property type="match status" value="1"/>
</dbReference>
<organism evidence="2 3">
    <name type="scientific">Mortierella isabellina</name>
    <name type="common">Filamentous fungus</name>
    <name type="synonym">Umbelopsis isabellina</name>
    <dbReference type="NCBI Taxonomy" id="91625"/>
    <lineage>
        <taxon>Eukaryota</taxon>
        <taxon>Fungi</taxon>
        <taxon>Fungi incertae sedis</taxon>
        <taxon>Mucoromycota</taxon>
        <taxon>Mucoromycotina</taxon>
        <taxon>Umbelopsidomycetes</taxon>
        <taxon>Umbelopsidales</taxon>
        <taxon>Umbelopsidaceae</taxon>
        <taxon>Umbelopsis</taxon>
    </lineage>
</organism>
<dbReference type="PANTHER" id="PTHR13887:SF41">
    <property type="entry name" value="THIOREDOXIN SUPERFAMILY PROTEIN"/>
    <property type="match status" value="1"/>
</dbReference>
<dbReference type="CDD" id="cd03024">
    <property type="entry name" value="DsbA_FrnE"/>
    <property type="match status" value="1"/>
</dbReference>
<reference evidence="2" key="1">
    <citation type="submission" date="2020-12" db="EMBL/GenBank/DDBJ databases">
        <title>Metabolic potential, ecology and presence of endohyphal bacteria is reflected in genomic diversity of Mucoromycotina.</title>
        <authorList>
            <person name="Muszewska A."/>
            <person name="Okrasinska A."/>
            <person name="Steczkiewicz K."/>
            <person name="Drgas O."/>
            <person name="Orlowska M."/>
            <person name="Perlinska-Lenart U."/>
            <person name="Aleksandrzak-Piekarczyk T."/>
            <person name="Szatraj K."/>
            <person name="Zielenkiewicz U."/>
            <person name="Pilsyk S."/>
            <person name="Malc E."/>
            <person name="Mieczkowski P."/>
            <person name="Kruszewska J.S."/>
            <person name="Biernat P."/>
            <person name="Pawlowska J."/>
        </authorList>
    </citation>
    <scope>NUCLEOTIDE SEQUENCE</scope>
    <source>
        <strain evidence="2">WA0000067209</strain>
    </source>
</reference>
<keyword evidence="3" id="KW-1185">Reference proteome</keyword>
<dbReference type="InterPro" id="IPR036249">
    <property type="entry name" value="Thioredoxin-like_sf"/>
</dbReference>
<feature type="domain" description="DSBA-like thioredoxin" evidence="1">
    <location>
        <begin position="17"/>
        <end position="213"/>
    </location>
</feature>
<dbReference type="Gene3D" id="3.40.30.10">
    <property type="entry name" value="Glutaredoxin"/>
    <property type="match status" value="1"/>
</dbReference>
<gene>
    <name evidence="2" type="ORF">INT43_003131</name>
</gene>
<dbReference type="OrthoDB" id="1930760at2759"/>
<accession>A0A8H7PP91</accession>
<comment type="caution">
    <text evidence="2">The sequence shown here is derived from an EMBL/GenBank/DDBJ whole genome shotgun (WGS) entry which is preliminary data.</text>
</comment>
<protein>
    <recommendedName>
        <fullName evidence="1">DSBA-like thioredoxin domain-containing protein</fullName>
    </recommendedName>
</protein>
<dbReference type="InterPro" id="IPR001853">
    <property type="entry name" value="DSBA-like_thioredoxin_dom"/>
</dbReference>
<name>A0A8H7PP91_MORIS</name>
<evidence type="ECO:0000259" key="1">
    <source>
        <dbReference type="Pfam" id="PF01323"/>
    </source>
</evidence>
<dbReference type="Proteomes" id="UP000654370">
    <property type="component" value="Unassembled WGS sequence"/>
</dbReference>
<sequence length="223" mass="25270">MQYSRPFIRKMSSTIKIDIVSDTICPWCFVGKRRLEKAIKNYQTVNPGAKFDINWYPFELDPTLTREPVSKVERYASKFGAARSKQIIEHMKSIGKEEGINFDYGGVTASTIDSHRLVEWAKEQGKQDEVIEELFKLYFEETGNIGDLEQLAGVAERIGLSKENALEYLKSDKGVKSVKEKIYKSQVEGINGVPNFTIQDKYTFSGAQPPEAFFNVFQKAASG</sequence>
<dbReference type="SUPFAM" id="SSF52833">
    <property type="entry name" value="Thioredoxin-like"/>
    <property type="match status" value="1"/>
</dbReference>
<dbReference type="PANTHER" id="PTHR13887">
    <property type="entry name" value="GLUTATHIONE S-TRANSFERASE KAPPA"/>
    <property type="match status" value="1"/>
</dbReference>
<evidence type="ECO:0000313" key="3">
    <source>
        <dbReference type="Proteomes" id="UP000654370"/>
    </source>
</evidence>
<dbReference type="GO" id="GO:0016491">
    <property type="term" value="F:oxidoreductase activity"/>
    <property type="evidence" value="ECO:0007669"/>
    <property type="project" value="InterPro"/>
</dbReference>
<dbReference type="AlphaFoldDB" id="A0A8H7PP91"/>
<proteinExistence type="predicted"/>
<dbReference type="EMBL" id="JAEPQZ010000008">
    <property type="protein sequence ID" value="KAG2177884.1"/>
    <property type="molecule type" value="Genomic_DNA"/>
</dbReference>
<evidence type="ECO:0000313" key="2">
    <source>
        <dbReference type="EMBL" id="KAG2177884.1"/>
    </source>
</evidence>